<dbReference type="EMBL" id="ABXJ01000050">
    <property type="protein sequence ID" value="EEA90956.1"/>
    <property type="molecule type" value="Genomic_DNA"/>
</dbReference>
<reference evidence="1 2" key="1">
    <citation type="submission" date="2008-10" db="EMBL/GenBank/DDBJ databases">
        <title>Draft genome sequence of Collinsella stercoris (DSM 13279).</title>
        <authorList>
            <person name="Sudarsanam P."/>
            <person name="Ley R."/>
            <person name="Guruge J."/>
            <person name="Turnbaugh P.J."/>
            <person name="Mahowald M."/>
            <person name="Liep D."/>
            <person name="Gordon J."/>
        </authorList>
    </citation>
    <scope>NUCLEOTIDE SEQUENCE [LARGE SCALE GENOMIC DNA]</scope>
    <source>
        <strain evidence="1 2">DSM 13279</strain>
    </source>
</reference>
<dbReference type="AlphaFoldDB" id="B6G9T6"/>
<dbReference type="Proteomes" id="UP000003560">
    <property type="component" value="Unassembled WGS sequence"/>
</dbReference>
<reference evidence="1 2" key="2">
    <citation type="submission" date="2008-10" db="EMBL/GenBank/DDBJ databases">
        <authorList>
            <person name="Fulton L."/>
            <person name="Clifton S."/>
            <person name="Fulton B."/>
            <person name="Xu J."/>
            <person name="Minx P."/>
            <person name="Pepin K.H."/>
            <person name="Johnson M."/>
            <person name="Thiruvilangam P."/>
            <person name="Bhonagiri V."/>
            <person name="Nash W.E."/>
            <person name="Mardis E.R."/>
            <person name="Wilson R.K."/>
        </authorList>
    </citation>
    <scope>NUCLEOTIDE SEQUENCE [LARGE SCALE GENOMIC DNA]</scope>
    <source>
        <strain evidence="1 2">DSM 13279</strain>
    </source>
</reference>
<organism evidence="1 2">
    <name type="scientific">Collinsella stercoris DSM 13279</name>
    <dbReference type="NCBI Taxonomy" id="445975"/>
    <lineage>
        <taxon>Bacteria</taxon>
        <taxon>Bacillati</taxon>
        <taxon>Actinomycetota</taxon>
        <taxon>Coriobacteriia</taxon>
        <taxon>Coriobacteriales</taxon>
        <taxon>Coriobacteriaceae</taxon>
        <taxon>Collinsella</taxon>
    </lineage>
</organism>
<protein>
    <submittedName>
        <fullName evidence="1">Uncharacterized protein</fullName>
    </submittedName>
</protein>
<proteinExistence type="predicted"/>
<gene>
    <name evidence="1" type="ORF">COLSTE_00827</name>
</gene>
<evidence type="ECO:0000313" key="2">
    <source>
        <dbReference type="Proteomes" id="UP000003560"/>
    </source>
</evidence>
<keyword evidence="2" id="KW-1185">Reference proteome</keyword>
<dbReference type="STRING" id="445975.COLSTE_00827"/>
<evidence type="ECO:0000313" key="1">
    <source>
        <dbReference type="EMBL" id="EEA90956.1"/>
    </source>
</evidence>
<name>B6G9T6_9ACTN</name>
<sequence length="51" mass="5568">MTICTIAGIDTERHITSYPPVNGRYSSANVIYGLITSTYNLSPKQRAAPPQ</sequence>
<comment type="caution">
    <text evidence="1">The sequence shown here is derived from an EMBL/GenBank/DDBJ whole genome shotgun (WGS) entry which is preliminary data.</text>
</comment>
<accession>B6G9T6</accession>
<dbReference type="HOGENOM" id="CLU_3097704_0_0_11"/>